<evidence type="ECO:0000313" key="2">
    <source>
        <dbReference type="EMBL" id="KAK7409673.1"/>
    </source>
</evidence>
<name>A0ABR1GX32_9HYPO</name>
<accession>A0ABR1GX32</accession>
<evidence type="ECO:0000259" key="1">
    <source>
        <dbReference type="Pfam" id="PF06985"/>
    </source>
</evidence>
<feature type="domain" description="Heterokaryon incompatibility" evidence="1">
    <location>
        <begin position="43"/>
        <end position="213"/>
    </location>
</feature>
<organism evidence="2 3">
    <name type="scientific">Neonectria punicea</name>
    <dbReference type="NCBI Taxonomy" id="979145"/>
    <lineage>
        <taxon>Eukaryota</taxon>
        <taxon>Fungi</taxon>
        <taxon>Dikarya</taxon>
        <taxon>Ascomycota</taxon>
        <taxon>Pezizomycotina</taxon>
        <taxon>Sordariomycetes</taxon>
        <taxon>Hypocreomycetidae</taxon>
        <taxon>Hypocreales</taxon>
        <taxon>Nectriaceae</taxon>
        <taxon>Neonectria</taxon>
    </lineage>
</organism>
<dbReference type="PANTHER" id="PTHR24148">
    <property type="entry name" value="ANKYRIN REPEAT DOMAIN-CONTAINING PROTEIN 39 HOMOLOG-RELATED"/>
    <property type="match status" value="1"/>
</dbReference>
<dbReference type="Proteomes" id="UP001498476">
    <property type="component" value="Unassembled WGS sequence"/>
</dbReference>
<reference evidence="2 3" key="1">
    <citation type="journal article" date="2025" name="Microbiol. Resour. Announc.">
        <title>Draft genome sequences for Neonectria magnoliae and Neonectria punicea, canker pathogens of Liriodendron tulipifera and Acer saccharum in West Virginia.</title>
        <authorList>
            <person name="Petronek H.M."/>
            <person name="Kasson M.T."/>
            <person name="Metheny A.M."/>
            <person name="Stauder C.M."/>
            <person name="Lovett B."/>
            <person name="Lynch S.C."/>
            <person name="Garnas J.R."/>
            <person name="Kasson L.R."/>
            <person name="Stajich J.E."/>
        </authorList>
    </citation>
    <scope>NUCLEOTIDE SEQUENCE [LARGE SCALE GENOMIC DNA]</scope>
    <source>
        <strain evidence="2 3">NRRL 64653</strain>
    </source>
</reference>
<dbReference type="Pfam" id="PF26639">
    <property type="entry name" value="Het-6_barrel"/>
    <property type="match status" value="1"/>
</dbReference>
<proteinExistence type="predicted"/>
<dbReference type="Pfam" id="PF06985">
    <property type="entry name" value="HET"/>
    <property type="match status" value="1"/>
</dbReference>
<dbReference type="InterPro" id="IPR010730">
    <property type="entry name" value="HET"/>
</dbReference>
<keyword evidence="3" id="KW-1185">Reference proteome</keyword>
<dbReference type="PANTHER" id="PTHR24148:SF79">
    <property type="entry name" value="HETEROKARYON INCOMPATIBILITY DOMAIN-CONTAINING PROTEIN"/>
    <property type="match status" value="1"/>
</dbReference>
<gene>
    <name evidence="2" type="ORF">QQX98_008116</name>
</gene>
<dbReference type="EMBL" id="JAZAVJ010000143">
    <property type="protein sequence ID" value="KAK7409673.1"/>
    <property type="molecule type" value="Genomic_DNA"/>
</dbReference>
<comment type="caution">
    <text evidence="2">The sequence shown here is derived from an EMBL/GenBank/DDBJ whole genome shotgun (WGS) entry which is preliminary data.</text>
</comment>
<protein>
    <recommendedName>
        <fullName evidence="1">Heterokaryon incompatibility domain-containing protein</fullName>
    </recommendedName>
</protein>
<sequence>MFAYKPIHRESSEIRLVRFIEPADTNAPIQLELRHASLDDIQYAALSYVWGDVTDTAQISIDGHPFAIGHNLHAGLKQLRDNGSDLDEKTWQVGQMRAIFSGAVLVYVWLGPGSDESDEAMDLVARVGPRALAVGVSDLDLGWLGEEEIRAYVKSRLSSQRAGTAEDEMGSYLALFLFDLLHEPAVRGSDSLTYGILDIMQRDYWHRIWIIQEVSLARNAIVLCGAKNVSLDIFDATFEAVLQCCGMRMLSPEINDFAELLSGVFYEDIPLPTRYRHRHQREVSLASVLVQTTVAPNRPFYSATDPRDICFGLLGVITNVEQLGLSIDYNLSFVEVFTTMTRALINDGRGFRLDWCTPREENPDGSPSWVPDWREIGKYGVELYPISYGGPFNAAVGMPAPPQQIRFSNDDKIDLLRRAGCRVDVVIEVMRPPRWIQINKYTASAVADTETWLASIVEFAKLGPNSGPGEDYVWKTVMRDELNRSHDRYEQGPVDEDGLSLIRSIMRRETVDAQLLTRSQREFIQARMLPWSDADTLDDKLVEFERDFVYEAGARSRERTLFKTVKGMFGLGHVAVREGDVVTLLWGLESPIILRPRSEGVGSGFTFVGDAYVDGIMNGEFLATLPVHDVFDIY</sequence>
<evidence type="ECO:0000313" key="3">
    <source>
        <dbReference type="Proteomes" id="UP001498476"/>
    </source>
</evidence>
<dbReference type="InterPro" id="IPR052895">
    <property type="entry name" value="HetReg/Transcr_Mod"/>
</dbReference>